<dbReference type="Gene3D" id="3.90.320.10">
    <property type="match status" value="1"/>
</dbReference>
<dbReference type="PANTHER" id="PTHR47526">
    <property type="entry name" value="ATP-DEPENDENT DNA HELICASE"/>
    <property type="match status" value="1"/>
</dbReference>
<dbReference type="InParanoid" id="A7SUX8"/>
<dbReference type="Proteomes" id="UP000001593">
    <property type="component" value="Unassembled WGS sequence"/>
</dbReference>
<dbReference type="InterPro" id="IPR019080">
    <property type="entry name" value="YqaJ_viral_recombinase"/>
</dbReference>
<accession>A7SUX8</accession>
<dbReference type="InterPro" id="IPR011604">
    <property type="entry name" value="PDDEXK-like_dom_sf"/>
</dbReference>
<dbReference type="AlphaFoldDB" id="A7SUX8"/>
<sequence>MATANISSVNSVTFSEIYSSLAGPTKKDTEKKLIYVAGARMLSSTTCTPEKGKWIMPSYVKEIPYMPVSEMDLTSAKRLRKQIDEPETVKLTSIKQRYDIEMPSVEERTDFYNELSGHCKSAILSLIPTHNTLYMPHEVNQDLPKTVIEQIQLKYSTYKICDAIQQIDEVFECLTVSDKEAEAIERASPDGLVMCDCCGIGLCEIKCPYKHRNTTIAESLNDKGFCLHMTEHGSIQLNTNHQYYHQVQWQLFGTDTAYCDFVVWTEEDLFCQRILPDEEFWNTNLPKAISFFKKGLLPEVLKSICCEPSELAQDSDEDGPWCFCQEDIEESMLVRWDKTNCSIKWFHMDCVGLSIVPNGEWI</sequence>
<dbReference type="InterPro" id="IPR011011">
    <property type="entry name" value="Znf_FYVE_PHD"/>
</dbReference>
<proteinExistence type="predicted"/>
<dbReference type="HOGENOM" id="CLU_845441_0_0_1"/>
<keyword evidence="3" id="KW-1185">Reference proteome</keyword>
<dbReference type="EMBL" id="DS469821">
    <property type="protein sequence ID" value="EDO32490.1"/>
    <property type="molecule type" value="Genomic_DNA"/>
</dbReference>
<dbReference type="STRING" id="45351.A7SUX8"/>
<dbReference type="PhylomeDB" id="A7SUX8"/>
<gene>
    <name evidence="2" type="ORF">NEMVEDRAFT_v1g217859</name>
</gene>
<dbReference type="CDD" id="cd22343">
    <property type="entry name" value="PDDEXK_lambda_exonuclease-like"/>
    <property type="match status" value="1"/>
</dbReference>
<dbReference type="GO" id="GO:0006281">
    <property type="term" value="P:DNA repair"/>
    <property type="evidence" value="ECO:0007669"/>
    <property type="project" value="UniProtKB-ARBA"/>
</dbReference>
<name>A7SUX8_NEMVE</name>
<feature type="domain" description="YqaJ viral recombinase" evidence="1">
    <location>
        <begin position="176"/>
        <end position="255"/>
    </location>
</feature>
<evidence type="ECO:0000259" key="1">
    <source>
        <dbReference type="Pfam" id="PF09588"/>
    </source>
</evidence>
<dbReference type="SUPFAM" id="SSF57903">
    <property type="entry name" value="FYVE/PHD zinc finger"/>
    <property type="match status" value="1"/>
</dbReference>
<evidence type="ECO:0000313" key="3">
    <source>
        <dbReference type="Proteomes" id="UP000001593"/>
    </source>
</evidence>
<organism evidence="2 3">
    <name type="scientific">Nematostella vectensis</name>
    <name type="common">Starlet sea anemone</name>
    <dbReference type="NCBI Taxonomy" id="45351"/>
    <lineage>
        <taxon>Eukaryota</taxon>
        <taxon>Metazoa</taxon>
        <taxon>Cnidaria</taxon>
        <taxon>Anthozoa</taxon>
        <taxon>Hexacorallia</taxon>
        <taxon>Actiniaria</taxon>
        <taxon>Edwardsiidae</taxon>
        <taxon>Nematostella</taxon>
    </lineage>
</organism>
<dbReference type="InterPro" id="IPR013083">
    <property type="entry name" value="Znf_RING/FYVE/PHD"/>
</dbReference>
<dbReference type="InterPro" id="IPR011335">
    <property type="entry name" value="Restrct_endonuc-II-like"/>
</dbReference>
<dbReference type="SUPFAM" id="SSF52980">
    <property type="entry name" value="Restriction endonuclease-like"/>
    <property type="match status" value="1"/>
</dbReference>
<evidence type="ECO:0000313" key="2">
    <source>
        <dbReference type="EMBL" id="EDO32490.1"/>
    </source>
</evidence>
<dbReference type="Gene3D" id="3.30.40.10">
    <property type="entry name" value="Zinc/RING finger domain, C3HC4 (zinc finger)"/>
    <property type="match status" value="1"/>
</dbReference>
<protein>
    <recommendedName>
        <fullName evidence="1">YqaJ viral recombinase domain-containing protein</fullName>
    </recommendedName>
</protein>
<dbReference type="PANTHER" id="PTHR47526:SF4">
    <property type="entry name" value="SWIM-TYPE DOMAIN-CONTAINING PROTEIN"/>
    <property type="match status" value="1"/>
</dbReference>
<reference evidence="2 3" key="1">
    <citation type="journal article" date="2007" name="Science">
        <title>Sea anemone genome reveals ancestral eumetazoan gene repertoire and genomic organization.</title>
        <authorList>
            <person name="Putnam N.H."/>
            <person name="Srivastava M."/>
            <person name="Hellsten U."/>
            <person name="Dirks B."/>
            <person name="Chapman J."/>
            <person name="Salamov A."/>
            <person name="Terry A."/>
            <person name="Shapiro H."/>
            <person name="Lindquist E."/>
            <person name="Kapitonov V.V."/>
            <person name="Jurka J."/>
            <person name="Genikhovich G."/>
            <person name="Grigoriev I.V."/>
            <person name="Lucas S.M."/>
            <person name="Steele R.E."/>
            <person name="Finnerty J.R."/>
            <person name="Technau U."/>
            <person name="Martindale M.Q."/>
            <person name="Rokhsar D.S."/>
        </authorList>
    </citation>
    <scope>NUCLEOTIDE SEQUENCE [LARGE SCALE GENOMIC DNA]</scope>
    <source>
        <strain evidence="3">CH2 X CH6</strain>
    </source>
</reference>
<dbReference type="Pfam" id="PF09588">
    <property type="entry name" value="YqaJ"/>
    <property type="match status" value="1"/>
</dbReference>